<evidence type="ECO:0000313" key="1">
    <source>
        <dbReference type="EMBL" id="KAK8926552.1"/>
    </source>
</evidence>
<sequence>MQGLVELIGNKDVCSKPKDAMMEVRLFRDQLESFGKPIAIKLAMEMQPGENTN</sequence>
<dbReference type="AlphaFoldDB" id="A0AAP0FZB5"/>
<reference evidence="1 2" key="1">
    <citation type="journal article" date="2022" name="Nat. Plants">
        <title>Genomes of leafy and leafless Platanthera orchids illuminate the evolution of mycoheterotrophy.</title>
        <authorList>
            <person name="Li M.H."/>
            <person name="Liu K.W."/>
            <person name="Li Z."/>
            <person name="Lu H.C."/>
            <person name="Ye Q.L."/>
            <person name="Zhang D."/>
            <person name="Wang J.Y."/>
            <person name="Li Y.F."/>
            <person name="Zhong Z.M."/>
            <person name="Liu X."/>
            <person name="Yu X."/>
            <person name="Liu D.K."/>
            <person name="Tu X.D."/>
            <person name="Liu B."/>
            <person name="Hao Y."/>
            <person name="Liao X.Y."/>
            <person name="Jiang Y.T."/>
            <person name="Sun W.H."/>
            <person name="Chen J."/>
            <person name="Chen Y.Q."/>
            <person name="Ai Y."/>
            <person name="Zhai J.W."/>
            <person name="Wu S.S."/>
            <person name="Zhou Z."/>
            <person name="Hsiao Y.Y."/>
            <person name="Wu W.L."/>
            <person name="Chen Y.Y."/>
            <person name="Lin Y.F."/>
            <person name="Hsu J.L."/>
            <person name="Li C.Y."/>
            <person name="Wang Z.W."/>
            <person name="Zhao X."/>
            <person name="Zhong W.Y."/>
            <person name="Ma X.K."/>
            <person name="Ma L."/>
            <person name="Huang J."/>
            <person name="Chen G.Z."/>
            <person name="Huang M.Z."/>
            <person name="Huang L."/>
            <person name="Peng D.H."/>
            <person name="Luo Y.B."/>
            <person name="Zou S.Q."/>
            <person name="Chen S.P."/>
            <person name="Lan S."/>
            <person name="Tsai W.C."/>
            <person name="Van de Peer Y."/>
            <person name="Liu Z.J."/>
        </authorList>
    </citation>
    <scope>NUCLEOTIDE SEQUENCE [LARGE SCALE GENOMIC DNA]</scope>
    <source>
        <strain evidence="1">Lor287</strain>
    </source>
</reference>
<dbReference type="EMBL" id="JBBWWQ010000016">
    <property type="protein sequence ID" value="KAK8926552.1"/>
    <property type="molecule type" value="Genomic_DNA"/>
</dbReference>
<organism evidence="1 2">
    <name type="scientific">Platanthera zijinensis</name>
    <dbReference type="NCBI Taxonomy" id="2320716"/>
    <lineage>
        <taxon>Eukaryota</taxon>
        <taxon>Viridiplantae</taxon>
        <taxon>Streptophyta</taxon>
        <taxon>Embryophyta</taxon>
        <taxon>Tracheophyta</taxon>
        <taxon>Spermatophyta</taxon>
        <taxon>Magnoliopsida</taxon>
        <taxon>Liliopsida</taxon>
        <taxon>Asparagales</taxon>
        <taxon>Orchidaceae</taxon>
        <taxon>Orchidoideae</taxon>
        <taxon>Orchideae</taxon>
        <taxon>Orchidinae</taxon>
        <taxon>Platanthera</taxon>
    </lineage>
</organism>
<name>A0AAP0FZB5_9ASPA</name>
<accession>A0AAP0FZB5</accession>
<proteinExistence type="predicted"/>
<comment type="caution">
    <text evidence="1">The sequence shown here is derived from an EMBL/GenBank/DDBJ whole genome shotgun (WGS) entry which is preliminary data.</text>
</comment>
<evidence type="ECO:0000313" key="2">
    <source>
        <dbReference type="Proteomes" id="UP001418222"/>
    </source>
</evidence>
<gene>
    <name evidence="1" type="ORF">KSP39_PZI018358</name>
</gene>
<keyword evidence="2" id="KW-1185">Reference proteome</keyword>
<dbReference type="Proteomes" id="UP001418222">
    <property type="component" value="Unassembled WGS sequence"/>
</dbReference>
<protein>
    <submittedName>
        <fullName evidence="1">Uncharacterized protein</fullName>
    </submittedName>
</protein>